<accession>A0A8S1N2J7</accession>
<dbReference type="AlphaFoldDB" id="A0A8S1N2J7"/>
<comment type="caution">
    <text evidence="1">The sequence shown here is derived from an EMBL/GenBank/DDBJ whole genome shotgun (WGS) entry which is preliminary data.</text>
</comment>
<reference evidence="1" key="1">
    <citation type="submission" date="2021-01" db="EMBL/GenBank/DDBJ databases">
        <authorList>
            <consortium name="Genoscope - CEA"/>
            <person name="William W."/>
        </authorList>
    </citation>
    <scope>NUCLEOTIDE SEQUENCE</scope>
</reference>
<name>A0A8S1N2J7_9CILI</name>
<protein>
    <submittedName>
        <fullName evidence="1">Uncharacterized protein</fullName>
    </submittedName>
</protein>
<keyword evidence="2" id="KW-1185">Reference proteome</keyword>
<sequence>MFQIQMLFKYELVEMDSLNMDLIKKLLMNIIKVKNLQINWISNKQKSQMNIGKRRLKKREQPRKKEGIDDIWFNIKRIIFLDYQNIDNETLKQGINELNYKIQEIEKEQDYCRNKLMQIKHQRDIVYSYFLPLRRLNQNNHLNNRKKQFNMKEYLSLNIEQFYYRLEIHLYSQKNIIIKYQIIAINNLSIEFQLESFIKLIIDCSSQNLIKVTSIKNYLKILYFILHYKC</sequence>
<dbReference type="Proteomes" id="UP000692954">
    <property type="component" value="Unassembled WGS sequence"/>
</dbReference>
<evidence type="ECO:0000313" key="1">
    <source>
        <dbReference type="EMBL" id="CAD8083986.1"/>
    </source>
</evidence>
<dbReference type="EMBL" id="CAJJDN010000046">
    <property type="protein sequence ID" value="CAD8083986.1"/>
    <property type="molecule type" value="Genomic_DNA"/>
</dbReference>
<gene>
    <name evidence="1" type="ORF">PSON_ATCC_30995.1.T0460017</name>
</gene>
<evidence type="ECO:0000313" key="2">
    <source>
        <dbReference type="Proteomes" id="UP000692954"/>
    </source>
</evidence>
<organism evidence="1 2">
    <name type="scientific">Paramecium sonneborni</name>
    <dbReference type="NCBI Taxonomy" id="65129"/>
    <lineage>
        <taxon>Eukaryota</taxon>
        <taxon>Sar</taxon>
        <taxon>Alveolata</taxon>
        <taxon>Ciliophora</taxon>
        <taxon>Intramacronucleata</taxon>
        <taxon>Oligohymenophorea</taxon>
        <taxon>Peniculida</taxon>
        <taxon>Parameciidae</taxon>
        <taxon>Paramecium</taxon>
    </lineage>
</organism>
<proteinExistence type="predicted"/>